<proteinExistence type="predicted"/>
<dbReference type="Pfam" id="PF13411">
    <property type="entry name" value="MerR_1"/>
    <property type="match status" value="1"/>
</dbReference>
<organism evidence="6 7">
    <name type="scientific">Paenibacillus abyssi</name>
    <dbReference type="NCBI Taxonomy" id="1340531"/>
    <lineage>
        <taxon>Bacteria</taxon>
        <taxon>Bacillati</taxon>
        <taxon>Bacillota</taxon>
        <taxon>Bacilli</taxon>
        <taxon>Bacillales</taxon>
        <taxon>Paenibacillaceae</taxon>
        <taxon>Paenibacillus</taxon>
    </lineage>
</organism>
<keyword evidence="7" id="KW-1185">Reference proteome</keyword>
<evidence type="ECO:0000313" key="6">
    <source>
        <dbReference type="EMBL" id="GGG13033.1"/>
    </source>
</evidence>
<dbReference type="SUPFAM" id="SSF46955">
    <property type="entry name" value="Putative DNA-binding domain"/>
    <property type="match status" value="1"/>
</dbReference>
<dbReference type="InterPro" id="IPR006158">
    <property type="entry name" value="Cobalamin-bd"/>
</dbReference>
<dbReference type="SUPFAM" id="SSF52242">
    <property type="entry name" value="Cobalamin (vitamin B12)-binding domain"/>
    <property type="match status" value="1"/>
</dbReference>
<evidence type="ECO:0000259" key="5">
    <source>
        <dbReference type="PROSITE" id="PS51332"/>
    </source>
</evidence>
<evidence type="ECO:0000259" key="4">
    <source>
        <dbReference type="PROSITE" id="PS50937"/>
    </source>
</evidence>
<dbReference type="InterPro" id="IPR009061">
    <property type="entry name" value="DNA-bd_dom_put_sf"/>
</dbReference>
<dbReference type="PANTHER" id="PTHR30204:SF67">
    <property type="entry name" value="HTH-TYPE TRANSCRIPTIONAL REGULATOR MLRA-RELATED"/>
    <property type="match status" value="1"/>
</dbReference>
<dbReference type="Pfam" id="PF02607">
    <property type="entry name" value="B12-binding_2"/>
    <property type="match status" value="1"/>
</dbReference>
<sequence length="316" mass="36056">MTQRLFTIKEVAMQTGLSTQLIRKWEERYRAVAPERMANGYRGYSKQDIDILRWLKKRVDAGVPIGMAVLEQQNPEGEAHAGAESQRPMWTISPDEKPAALEWQEPIEQLLDYFEKLDLNGAQRLYEQLVSIHHMEHILMEILEPALIELGERWARHEISEYQEHFGSHFIRDKLLALRNLFRPSPDSPLLVTACGPGERHELGILFIGFFALQLGYRVIYLGASPSEKGIFDCLAEMKPDAFTFSFATTPPLEAALPFLKELDRKIAEVSPHTMVFIGGRAIGEEGLLPGTQRVYRIRGNARLSVEMIKSRLTEK</sequence>
<dbReference type="GO" id="GO:0031419">
    <property type="term" value="F:cobalamin binding"/>
    <property type="evidence" value="ECO:0007669"/>
    <property type="project" value="InterPro"/>
</dbReference>
<dbReference type="GO" id="GO:0003700">
    <property type="term" value="F:DNA-binding transcription factor activity"/>
    <property type="evidence" value="ECO:0007669"/>
    <property type="project" value="InterPro"/>
</dbReference>
<gene>
    <name evidence="6" type="primary">carH</name>
    <name evidence="6" type="ORF">GCM10010916_32420</name>
</gene>
<accession>A0A917FY04</accession>
<keyword evidence="1" id="KW-0805">Transcription regulation</keyword>
<dbReference type="InterPro" id="IPR036594">
    <property type="entry name" value="Meth_synthase_dom"/>
</dbReference>
<dbReference type="GO" id="GO:0046872">
    <property type="term" value="F:metal ion binding"/>
    <property type="evidence" value="ECO:0007669"/>
    <property type="project" value="InterPro"/>
</dbReference>
<dbReference type="GO" id="GO:0003677">
    <property type="term" value="F:DNA binding"/>
    <property type="evidence" value="ECO:0007669"/>
    <property type="project" value="UniProtKB-KW"/>
</dbReference>
<evidence type="ECO:0000256" key="1">
    <source>
        <dbReference type="ARBA" id="ARBA00023015"/>
    </source>
</evidence>
<evidence type="ECO:0000256" key="3">
    <source>
        <dbReference type="ARBA" id="ARBA00023163"/>
    </source>
</evidence>
<dbReference type="InterPro" id="IPR000551">
    <property type="entry name" value="MerR-type_HTH_dom"/>
</dbReference>
<name>A0A917FY04_9BACL</name>
<feature type="domain" description="B12-binding" evidence="5">
    <location>
        <begin position="188"/>
        <end position="316"/>
    </location>
</feature>
<dbReference type="AlphaFoldDB" id="A0A917FY04"/>
<dbReference type="SMART" id="SM00422">
    <property type="entry name" value="HTH_MERR"/>
    <property type="match status" value="1"/>
</dbReference>
<dbReference type="PANTHER" id="PTHR30204">
    <property type="entry name" value="REDOX-CYCLING DRUG-SENSING TRANSCRIPTIONAL ACTIVATOR SOXR"/>
    <property type="match status" value="1"/>
</dbReference>
<keyword evidence="3" id="KW-0804">Transcription</keyword>
<dbReference type="InterPro" id="IPR003759">
    <property type="entry name" value="Cbl-bd_cap"/>
</dbReference>
<evidence type="ECO:0000256" key="2">
    <source>
        <dbReference type="ARBA" id="ARBA00023125"/>
    </source>
</evidence>
<comment type="caution">
    <text evidence="6">The sequence shown here is derived from an EMBL/GenBank/DDBJ whole genome shotgun (WGS) entry which is preliminary data.</text>
</comment>
<dbReference type="PROSITE" id="PS50937">
    <property type="entry name" value="HTH_MERR_2"/>
    <property type="match status" value="1"/>
</dbReference>
<dbReference type="Gene3D" id="1.10.1240.10">
    <property type="entry name" value="Methionine synthase domain"/>
    <property type="match status" value="1"/>
</dbReference>
<dbReference type="Gene3D" id="1.10.1660.10">
    <property type="match status" value="1"/>
</dbReference>
<dbReference type="Proteomes" id="UP000644756">
    <property type="component" value="Unassembled WGS sequence"/>
</dbReference>
<dbReference type="InterPro" id="IPR036724">
    <property type="entry name" value="Cobalamin-bd_sf"/>
</dbReference>
<dbReference type="RefSeq" id="WP_188532113.1">
    <property type="nucleotide sequence ID" value="NZ_BMGR01000010.1"/>
</dbReference>
<evidence type="ECO:0000313" key="7">
    <source>
        <dbReference type="Proteomes" id="UP000644756"/>
    </source>
</evidence>
<dbReference type="PROSITE" id="PS51332">
    <property type="entry name" value="B12_BINDING"/>
    <property type="match status" value="1"/>
</dbReference>
<dbReference type="CDD" id="cd02065">
    <property type="entry name" value="B12-binding_like"/>
    <property type="match status" value="1"/>
</dbReference>
<dbReference type="EMBL" id="BMGR01000010">
    <property type="protein sequence ID" value="GGG13033.1"/>
    <property type="molecule type" value="Genomic_DNA"/>
</dbReference>
<keyword evidence="2" id="KW-0238">DNA-binding</keyword>
<dbReference type="Gene3D" id="3.40.50.280">
    <property type="entry name" value="Cobalamin-binding domain"/>
    <property type="match status" value="1"/>
</dbReference>
<protein>
    <submittedName>
        <fullName evidence="6">HTH-type transcriptional repressor CarH</fullName>
    </submittedName>
</protein>
<dbReference type="InterPro" id="IPR047057">
    <property type="entry name" value="MerR_fam"/>
</dbReference>
<feature type="domain" description="HTH merR-type" evidence="4">
    <location>
        <begin position="5"/>
        <end position="64"/>
    </location>
</feature>
<reference evidence="6" key="1">
    <citation type="journal article" date="2014" name="Int. J. Syst. Evol. Microbiol.">
        <title>Complete genome sequence of Corynebacterium casei LMG S-19264T (=DSM 44701T), isolated from a smear-ripened cheese.</title>
        <authorList>
            <consortium name="US DOE Joint Genome Institute (JGI-PGF)"/>
            <person name="Walter F."/>
            <person name="Albersmeier A."/>
            <person name="Kalinowski J."/>
            <person name="Ruckert C."/>
        </authorList>
    </citation>
    <scope>NUCLEOTIDE SEQUENCE</scope>
    <source>
        <strain evidence="6">CGMCC 1.12987</strain>
    </source>
</reference>
<reference evidence="6" key="2">
    <citation type="submission" date="2020-09" db="EMBL/GenBank/DDBJ databases">
        <authorList>
            <person name="Sun Q."/>
            <person name="Zhou Y."/>
        </authorList>
    </citation>
    <scope>NUCLEOTIDE SEQUENCE</scope>
    <source>
        <strain evidence="6">CGMCC 1.12987</strain>
    </source>
</reference>